<dbReference type="InterPro" id="IPR032675">
    <property type="entry name" value="LRR_dom_sf"/>
</dbReference>
<keyword evidence="2" id="KW-0472">Membrane</keyword>
<dbReference type="Proteomes" id="UP000028730">
    <property type="component" value="Unassembled WGS sequence"/>
</dbReference>
<sequence length="891" mass="90929">MPYVKNDVLCAFFLGMTLGGRAACGCACGVWLRVRLNLGRAGCVTMLSKKRCCVMVAREEGKGLARWSRALVGMLGTVAMLGGLFVSLPASAGEVGVDGVAPARVSDGSSSPDDTAGAGEDGDGASASGAPAAGAPAAAPAGVSGSPATGGVGDGSGLRARSISPQSGGDCSSGRQTGDGWIADNAGGGKCAVHVTGRAALQGNVASATFGALDLNKVVSVSIDNPIQLSPGDHVHLGGMSNLTSVTGLSNLRNATDLSWAFKNDSALRSLDVSGLDTSQVKDMSYMFDFDTASELSSLDVSGWDTSQVKDMSFMFNNADKLRSLDVSRWDTSQVTDMSYMFNTASELSSLDVSGWDTSHVTDMSFMFNNEDKLRSLDVSGWDTSHVTNMSYMFMWTEDLTSLDVSRWDTSHVTDMSYMFNDACKLTSLDVSHFDTRQVTDMQGMFTDASSLGSLDLSRWDTSHVTDMSWMFTDASGLTSLDLSGWDTSHVTNMGGMFAGASGLRSLRLGSHTYFDGLTGNAGSSQLVGRWTQVDPSPVPGACYVNGGDQASCSTTDPNQGLLRRPAAGGPGQVRTGAVTYARGNLVRLNYVDAQGNPLAASVVSGLGLPSSKVGSPTDRFSVALPGGSAWKFTSCSSNPTASPADSCSGASMSGVIGSSDRTLTVTMKHVTSGGGNGGSGDNGSNGSGGNNNGGSNNGGSNNGGSNNSGGNNNNGSNSNGGNAGNNGNNGGNAGNNGNNGNNGGAAGVFPGVPGRLSVLAAPGAPAPATAPAPAGGSVSPRSGVRRRGRSHTRECVAWLDAGGDGVLSDYGPNGRVVPGQVRQVSDPCADQRSAVIGGAHGVRYVTWLPYFLSGALVGGFAMEAVYLALRRRMDDGDADDGYGRADGDDG</sequence>
<evidence type="ECO:0000313" key="4">
    <source>
        <dbReference type="Proteomes" id="UP000028730"/>
    </source>
</evidence>
<dbReference type="SUPFAM" id="SSF52058">
    <property type="entry name" value="L domain-like"/>
    <property type="match status" value="1"/>
</dbReference>
<dbReference type="InterPro" id="IPR011889">
    <property type="entry name" value="Liste_lipo_26"/>
</dbReference>
<dbReference type="Gene3D" id="3.80.10.10">
    <property type="entry name" value="Ribonuclease Inhibitor"/>
    <property type="match status" value="1"/>
</dbReference>
<proteinExistence type="predicted"/>
<dbReference type="EMBL" id="ATLK01000002">
    <property type="protein sequence ID" value="KFF30696.1"/>
    <property type="molecule type" value="Genomic_DNA"/>
</dbReference>
<feature type="compositionally biased region" description="Gly residues" evidence="1">
    <location>
        <begin position="673"/>
        <end position="703"/>
    </location>
</feature>
<comment type="caution">
    <text evidence="3">The sequence shown here is derived from an EMBL/GenBank/DDBJ whole genome shotgun (WGS) entry which is preliminary data.</text>
</comment>
<dbReference type="Pfam" id="PF03382">
    <property type="entry name" value="DUF285"/>
    <property type="match status" value="2"/>
</dbReference>
<reference evidence="3 4" key="1">
    <citation type="journal article" date="2014" name="Appl. Environ. Microbiol.">
        <title>Genomic encyclopedia of type strains of the genus Bifidobacterium.</title>
        <authorList>
            <person name="Milani C."/>
            <person name="Lugli G.A."/>
            <person name="Duranti S."/>
            <person name="Turroni F."/>
            <person name="Bottacini F."/>
            <person name="Mangifesta M."/>
            <person name="Sanchez B."/>
            <person name="Viappiani A."/>
            <person name="Mancabelli L."/>
            <person name="Taminiau B."/>
            <person name="Delcenserie V."/>
            <person name="Barrangou R."/>
            <person name="Margolles A."/>
            <person name="van Sinderen D."/>
            <person name="Ventura M."/>
        </authorList>
    </citation>
    <scope>NUCLEOTIDE SEQUENCE [LARGE SCALE GENOMIC DNA]</scope>
    <source>
        <strain evidence="3 4">DSM 19703</strain>
    </source>
</reference>
<dbReference type="InterPro" id="IPR005046">
    <property type="entry name" value="DUF285"/>
</dbReference>
<dbReference type="AlphaFoldDB" id="A0A086BP32"/>
<name>A0A086BP32_9BIFI</name>
<feature type="compositionally biased region" description="Gly residues" evidence="1">
    <location>
        <begin position="722"/>
        <end position="735"/>
    </location>
</feature>
<accession>A0A086BP32</accession>
<organism evidence="3 4">
    <name type="scientific">Bifidobacterium bombi DSM 19703</name>
    <dbReference type="NCBI Taxonomy" id="1341695"/>
    <lineage>
        <taxon>Bacteria</taxon>
        <taxon>Bacillati</taxon>
        <taxon>Actinomycetota</taxon>
        <taxon>Actinomycetes</taxon>
        <taxon>Bifidobacteriales</taxon>
        <taxon>Bifidobacteriaceae</taxon>
        <taxon>Bifidobacterium</taxon>
    </lineage>
</organism>
<dbReference type="eggNOG" id="COG4886">
    <property type="taxonomic scope" value="Bacteria"/>
</dbReference>
<dbReference type="NCBIfam" id="TIGR02167">
    <property type="entry name" value="Liste_lipo_26"/>
    <property type="match status" value="9"/>
</dbReference>
<keyword evidence="3" id="KW-0449">Lipoprotein</keyword>
<evidence type="ECO:0000256" key="2">
    <source>
        <dbReference type="SAM" id="Phobius"/>
    </source>
</evidence>
<feature type="compositionally biased region" description="Low complexity" evidence="1">
    <location>
        <begin position="772"/>
        <end position="783"/>
    </location>
</feature>
<keyword evidence="2" id="KW-0812">Transmembrane</keyword>
<feature type="compositionally biased region" description="Low complexity" evidence="1">
    <location>
        <begin position="704"/>
        <end position="721"/>
    </location>
</feature>
<protein>
    <submittedName>
        <fullName evidence="3">Putative bacterial surface protein 26-residue repeat protein/lipoprotein/fibronectin type iii domain protein</fullName>
    </submittedName>
</protein>
<feature type="region of interest" description="Disordered" evidence="1">
    <location>
        <begin position="669"/>
        <end position="740"/>
    </location>
</feature>
<gene>
    <name evidence="3" type="ORF">BBOMB_1563</name>
</gene>
<evidence type="ECO:0000313" key="3">
    <source>
        <dbReference type="EMBL" id="KFF30696.1"/>
    </source>
</evidence>
<evidence type="ECO:0000256" key="1">
    <source>
        <dbReference type="SAM" id="MobiDB-lite"/>
    </source>
</evidence>
<dbReference type="STRING" id="1341695.BBOMB_1563"/>
<feature type="transmembrane region" description="Helical" evidence="2">
    <location>
        <begin position="848"/>
        <end position="870"/>
    </location>
</feature>
<feature type="non-terminal residue" evidence="3">
    <location>
        <position position="891"/>
    </location>
</feature>
<feature type="region of interest" description="Disordered" evidence="1">
    <location>
        <begin position="764"/>
        <end position="790"/>
    </location>
</feature>
<feature type="compositionally biased region" description="Polar residues" evidence="1">
    <location>
        <begin position="163"/>
        <end position="176"/>
    </location>
</feature>
<feature type="region of interest" description="Disordered" evidence="1">
    <location>
        <begin position="103"/>
        <end position="176"/>
    </location>
</feature>
<feature type="compositionally biased region" description="Low complexity" evidence="1">
    <location>
        <begin position="113"/>
        <end position="147"/>
    </location>
</feature>
<keyword evidence="4" id="KW-1185">Reference proteome</keyword>
<keyword evidence="2" id="KW-1133">Transmembrane helix</keyword>